<evidence type="ECO:0000313" key="7">
    <source>
        <dbReference type="EMBL" id="TYB45486.1"/>
    </source>
</evidence>
<dbReference type="Pfam" id="PF01614">
    <property type="entry name" value="IclR_C"/>
    <property type="match status" value="2"/>
</dbReference>
<dbReference type="PROSITE" id="PS51078">
    <property type="entry name" value="ICLR_ED"/>
    <property type="match status" value="1"/>
</dbReference>
<keyword evidence="1" id="KW-0805">Transcription regulation</keyword>
<feature type="region of interest" description="Disordered" evidence="4">
    <location>
        <begin position="1"/>
        <end position="73"/>
    </location>
</feature>
<dbReference type="Proteomes" id="UP000323380">
    <property type="component" value="Unassembled WGS sequence"/>
</dbReference>
<dbReference type="PANTHER" id="PTHR30136">
    <property type="entry name" value="HELIX-TURN-HELIX TRANSCRIPTIONAL REGULATOR, ICLR FAMILY"/>
    <property type="match status" value="1"/>
</dbReference>
<reference evidence="7 8" key="1">
    <citation type="submission" date="2019-08" db="EMBL/GenBank/DDBJ databases">
        <title>Actinomadura sp. nov. CYP1-5 isolated from mountain soil.</title>
        <authorList>
            <person name="Songsumanus A."/>
            <person name="Kuncharoen N."/>
            <person name="Kudo T."/>
            <person name="Yuki M."/>
            <person name="Igarashi Y."/>
            <person name="Tanasupawat S."/>
        </authorList>
    </citation>
    <scope>NUCLEOTIDE SEQUENCE [LARGE SCALE GENOMIC DNA]</scope>
    <source>
        <strain evidence="7 8">JCM 14158</strain>
    </source>
</reference>
<dbReference type="InterPro" id="IPR014757">
    <property type="entry name" value="Tscrpt_reg_IclR_C"/>
</dbReference>
<evidence type="ECO:0000256" key="1">
    <source>
        <dbReference type="ARBA" id="ARBA00023015"/>
    </source>
</evidence>
<keyword evidence="3" id="KW-0804">Transcription</keyword>
<dbReference type="SUPFAM" id="SSF55781">
    <property type="entry name" value="GAF domain-like"/>
    <property type="match status" value="1"/>
</dbReference>
<dbReference type="InterPro" id="IPR036390">
    <property type="entry name" value="WH_DNA-bd_sf"/>
</dbReference>
<name>A0A5D0NLW5_9ACTN</name>
<dbReference type="SMART" id="SM00346">
    <property type="entry name" value="HTH_ICLR"/>
    <property type="match status" value="1"/>
</dbReference>
<proteinExistence type="predicted"/>
<evidence type="ECO:0000259" key="5">
    <source>
        <dbReference type="PROSITE" id="PS51077"/>
    </source>
</evidence>
<feature type="domain" description="IclR-ED" evidence="6">
    <location>
        <begin position="135"/>
        <end position="284"/>
    </location>
</feature>
<dbReference type="InterPro" id="IPR050707">
    <property type="entry name" value="HTH_MetabolicPath_Reg"/>
</dbReference>
<evidence type="ECO:0000256" key="3">
    <source>
        <dbReference type="ARBA" id="ARBA00023163"/>
    </source>
</evidence>
<comment type="caution">
    <text evidence="7">The sequence shown here is derived from an EMBL/GenBank/DDBJ whole genome shotgun (WGS) entry which is preliminary data.</text>
</comment>
<evidence type="ECO:0000313" key="8">
    <source>
        <dbReference type="Proteomes" id="UP000323380"/>
    </source>
</evidence>
<keyword evidence="2" id="KW-0238">DNA-binding</keyword>
<dbReference type="Gene3D" id="3.30.450.40">
    <property type="match status" value="2"/>
</dbReference>
<evidence type="ECO:0000256" key="2">
    <source>
        <dbReference type="ARBA" id="ARBA00023125"/>
    </source>
</evidence>
<dbReference type="GO" id="GO:0003700">
    <property type="term" value="F:DNA-binding transcription factor activity"/>
    <property type="evidence" value="ECO:0007669"/>
    <property type="project" value="TreeGrafter"/>
</dbReference>
<dbReference type="STRING" id="1220554.GCA_001552135_04571"/>
<feature type="compositionally biased region" description="Basic residues" evidence="4">
    <location>
        <begin position="39"/>
        <end position="52"/>
    </location>
</feature>
<sequence length="298" mass="31775">MSSGWTARRSSATLSSSKNRRSLDESIWSGARQALGARRPNRPPPRRPRGSRRGSGADDLEDQRVSTENGRVPTRTVERALTLLVEVATNDGLGLVDLARRVNLSPATASRLLRTLEATEFVRRDGDGAYHGASRLIQVAVTSMSSVPLYRLAEPHLAELRDEVGESSYLGVAGPQDTVLYARMAESGKSIRHSGWLGRTVPLKDTAIGTALRGRCGDLGYVSASHTLEDGVTAIAATVRWPDGSPAAALSVVGPTYRIPDEQVRAIGERVAAHAQALSRELGMPDLDAAAAPGPADR</sequence>
<feature type="domain" description="HTH iclR-type" evidence="5">
    <location>
        <begin position="74"/>
        <end position="134"/>
    </location>
</feature>
<dbReference type="SUPFAM" id="SSF46785">
    <property type="entry name" value="Winged helix' DNA-binding domain"/>
    <property type="match status" value="1"/>
</dbReference>
<dbReference type="PROSITE" id="PS51077">
    <property type="entry name" value="HTH_ICLR"/>
    <property type="match status" value="1"/>
</dbReference>
<dbReference type="EMBL" id="VSFG01000003">
    <property type="protein sequence ID" value="TYB45486.1"/>
    <property type="molecule type" value="Genomic_DNA"/>
</dbReference>
<dbReference type="InterPro" id="IPR036388">
    <property type="entry name" value="WH-like_DNA-bd_sf"/>
</dbReference>
<evidence type="ECO:0000256" key="4">
    <source>
        <dbReference type="SAM" id="MobiDB-lite"/>
    </source>
</evidence>
<dbReference type="PANTHER" id="PTHR30136:SF24">
    <property type="entry name" value="HTH-TYPE TRANSCRIPTIONAL REPRESSOR ALLR"/>
    <property type="match status" value="1"/>
</dbReference>
<dbReference type="InterPro" id="IPR029016">
    <property type="entry name" value="GAF-like_dom_sf"/>
</dbReference>
<dbReference type="Gene3D" id="1.10.10.10">
    <property type="entry name" value="Winged helix-like DNA-binding domain superfamily/Winged helix DNA-binding domain"/>
    <property type="match status" value="1"/>
</dbReference>
<dbReference type="AlphaFoldDB" id="A0A5D0NLW5"/>
<accession>A0A5D0NLW5</accession>
<gene>
    <name evidence="7" type="ORF">FXF69_18810</name>
</gene>
<dbReference type="GO" id="GO:0045892">
    <property type="term" value="P:negative regulation of DNA-templated transcription"/>
    <property type="evidence" value="ECO:0007669"/>
    <property type="project" value="TreeGrafter"/>
</dbReference>
<organism evidence="7 8">
    <name type="scientific">Actinomadura chibensis</name>
    <dbReference type="NCBI Taxonomy" id="392828"/>
    <lineage>
        <taxon>Bacteria</taxon>
        <taxon>Bacillati</taxon>
        <taxon>Actinomycetota</taxon>
        <taxon>Actinomycetes</taxon>
        <taxon>Streptosporangiales</taxon>
        <taxon>Thermomonosporaceae</taxon>
        <taxon>Actinomadura</taxon>
    </lineage>
</organism>
<dbReference type="GO" id="GO:0003677">
    <property type="term" value="F:DNA binding"/>
    <property type="evidence" value="ECO:0007669"/>
    <property type="project" value="UniProtKB-KW"/>
</dbReference>
<keyword evidence="8" id="KW-1185">Reference proteome</keyword>
<dbReference type="Pfam" id="PF09339">
    <property type="entry name" value="HTH_IclR"/>
    <property type="match status" value="1"/>
</dbReference>
<feature type="compositionally biased region" description="Low complexity" evidence="4">
    <location>
        <begin position="8"/>
        <end position="17"/>
    </location>
</feature>
<dbReference type="InterPro" id="IPR005471">
    <property type="entry name" value="Tscrpt_reg_IclR_N"/>
</dbReference>
<evidence type="ECO:0000259" key="6">
    <source>
        <dbReference type="PROSITE" id="PS51078"/>
    </source>
</evidence>
<protein>
    <submittedName>
        <fullName evidence="7">Helix-turn-helix domain-containing protein</fullName>
    </submittedName>
</protein>